<proteinExistence type="inferred from homology"/>
<dbReference type="Pfam" id="PF05291">
    <property type="entry name" value="Bystin"/>
    <property type="match status" value="1"/>
</dbReference>
<dbReference type="InterPro" id="IPR007955">
    <property type="entry name" value="Bystin"/>
</dbReference>
<evidence type="ECO:0000256" key="2">
    <source>
        <dbReference type="SAM" id="MobiDB-lite"/>
    </source>
</evidence>
<dbReference type="GO" id="GO:0005737">
    <property type="term" value="C:cytoplasm"/>
    <property type="evidence" value="ECO:0007669"/>
    <property type="project" value="TreeGrafter"/>
</dbReference>
<keyword evidence="4" id="KW-1185">Reference proteome</keyword>
<dbReference type="GO" id="GO:0030515">
    <property type="term" value="F:snoRNA binding"/>
    <property type="evidence" value="ECO:0007669"/>
    <property type="project" value="TreeGrafter"/>
</dbReference>
<comment type="similarity">
    <text evidence="1">Belongs to the bystin family.</text>
</comment>
<gene>
    <name evidence="3" type="ORF">FFLO_02024</name>
</gene>
<evidence type="ECO:0000313" key="3">
    <source>
        <dbReference type="EMBL" id="KAG7562550.1"/>
    </source>
</evidence>
<feature type="compositionally biased region" description="Acidic residues" evidence="2">
    <location>
        <begin position="80"/>
        <end position="104"/>
    </location>
</feature>
<dbReference type="AlphaFoldDB" id="A0A8K0NS83"/>
<name>A0A8K0NS83_9TREE</name>
<evidence type="ECO:0000313" key="4">
    <source>
        <dbReference type="Proteomes" id="UP000812966"/>
    </source>
</evidence>
<dbReference type="PANTHER" id="PTHR12821">
    <property type="entry name" value="BYSTIN"/>
    <property type="match status" value="1"/>
</dbReference>
<comment type="caution">
    <text evidence="3">The sequence shown here is derived from an EMBL/GenBank/DDBJ whole genome shotgun (WGS) entry which is preliminary data.</text>
</comment>
<dbReference type="PANTHER" id="PTHR12821:SF0">
    <property type="entry name" value="BYSTIN"/>
    <property type="match status" value="1"/>
</dbReference>
<sequence>MPKATSATKNHKPRHTPLHVDISKDSDMQKFGRVASTNGKKGKDRASRADAEADGEDKEGGVVGGRMSRKILDLARDQQEEVMGEMEDDDDVDDEEDDDEEEEDVRAVGTGQRVKRPDADEEEDLEEGDVSDEEYAELEIDPEDYETLATLRRGGIPDFTDHNNNSTDLLSSLPTTEEPRTLADLIFNKLNEAGHSTDGGAGGVPGVRAVPNQPGMDAGMDGPLDPRVGLNPKVVEVYTKVGVLLSRYKSGPLPRALKILPSLPHWAQLLALTQPPAWTPHATYACTKIFVSNLKPTEVQVFLEGILLEKVRDNMMDGESRKGGKGGKLDVQLYEALKKGLYKPAAWFKGILFPLCEGGCTLKEATIIASVLTKISIPVLHSAAALLRLSNMEYTGPNSLFIRVLLDKKYALPYKVVDALVFHFIRLANTGMKGVRGISKEEEEKLPVLWHQSLLVFVQRYGADLTPDQKDALLDVIRARPHAQISPEIRREILTSVMRGEPRPEEGEGDVEMR</sequence>
<evidence type="ECO:0000256" key="1">
    <source>
        <dbReference type="ARBA" id="ARBA00007114"/>
    </source>
</evidence>
<dbReference type="EMBL" id="JABELV010000030">
    <property type="protein sequence ID" value="KAG7562550.1"/>
    <property type="molecule type" value="Genomic_DNA"/>
</dbReference>
<accession>A0A8K0NS83</accession>
<feature type="compositionally biased region" description="Acidic residues" evidence="2">
    <location>
        <begin position="119"/>
        <end position="133"/>
    </location>
</feature>
<feature type="compositionally biased region" description="Basic and acidic residues" evidence="2">
    <location>
        <begin position="70"/>
        <end position="79"/>
    </location>
</feature>
<dbReference type="Proteomes" id="UP000812966">
    <property type="component" value="Unassembled WGS sequence"/>
</dbReference>
<dbReference type="GO" id="GO:0005730">
    <property type="term" value="C:nucleolus"/>
    <property type="evidence" value="ECO:0007669"/>
    <property type="project" value="TreeGrafter"/>
</dbReference>
<feature type="compositionally biased region" description="Basic and acidic residues" evidence="2">
    <location>
        <begin position="21"/>
        <end position="30"/>
    </location>
</feature>
<feature type="region of interest" description="Disordered" evidence="2">
    <location>
        <begin position="1"/>
        <end position="133"/>
    </location>
</feature>
<protein>
    <recommendedName>
        <fullName evidence="5">Bystin-domain-containing protein</fullName>
    </recommendedName>
</protein>
<organism evidence="3 4">
    <name type="scientific">Filobasidium floriforme</name>
    <dbReference type="NCBI Taxonomy" id="5210"/>
    <lineage>
        <taxon>Eukaryota</taxon>
        <taxon>Fungi</taxon>
        <taxon>Dikarya</taxon>
        <taxon>Basidiomycota</taxon>
        <taxon>Agaricomycotina</taxon>
        <taxon>Tremellomycetes</taxon>
        <taxon>Filobasidiales</taxon>
        <taxon>Filobasidiaceae</taxon>
        <taxon>Filobasidium</taxon>
    </lineage>
</organism>
<dbReference type="GO" id="GO:0030688">
    <property type="term" value="C:preribosome, small subunit precursor"/>
    <property type="evidence" value="ECO:0007669"/>
    <property type="project" value="TreeGrafter"/>
</dbReference>
<reference evidence="3" key="1">
    <citation type="submission" date="2020-04" db="EMBL/GenBank/DDBJ databases">
        <title>Analysis of mating type loci in Filobasidium floriforme.</title>
        <authorList>
            <person name="Nowrousian M."/>
        </authorList>
    </citation>
    <scope>NUCLEOTIDE SEQUENCE</scope>
    <source>
        <strain evidence="3">CBS 6242</strain>
    </source>
</reference>
<evidence type="ECO:0008006" key="5">
    <source>
        <dbReference type="Google" id="ProtNLM"/>
    </source>
</evidence>
<dbReference type="GO" id="GO:0006364">
    <property type="term" value="P:rRNA processing"/>
    <property type="evidence" value="ECO:0007669"/>
    <property type="project" value="TreeGrafter"/>
</dbReference>